<keyword evidence="4" id="KW-1185">Reference proteome</keyword>
<protein>
    <recommendedName>
        <fullName evidence="2">N-acetyltransferase domain-containing protein</fullName>
    </recommendedName>
</protein>
<dbReference type="InterPro" id="IPR050769">
    <property type="entry name" value="NAT_camello-type"/>
</dbReference>
<dbReference type="Pfam" id="PF00583">
    <property type="entry name" value="Acetyltransf_1"/>
    <property type="match status" value="1"/>
</dbReference>
<evidence type="ECO:0000259" key="2">
    <source>
        <dbReference type="PROSITE" id="PS51186"/>
    </source>
</evidence>
<dbReference type="InterPro" id="IPR000182">
    <property type="entry name" value="GNAT_dom"/>
</dbReference>
<dbReference type="STRING" id="1547283.A9C19_12530"/>
<dbReference type="KEGG" id="bwh:A9C19_12530"/>
<evidence type="ECO:0000313" key="3">
    <source>
        <dbReference type="EMBL" id="APH07091.1"/>
    </source>
</evidence>
<proteinExistence type="predicted"/>
<sequence length="156" mass="17701">MVIRRLTDQDPVPEKLLLEADPSSEQIKKYLKEGICFVAKERSNIIGVIVIIETSDSEVEIVNLAVTAAHRGKKIAKKLLTRAEEYARNMNKECISIGTGNSSLNQLALYQKSGFRLDSIRKNYFRENYSIPIFEDGIQCVDMIVLKKKVSKCETF</sequence>
<accession>A0A1L3MXL6</accession>
<dbReference type="InterPro" id="IPR016181">
    <property type="entry name" value="Acyl_CoA_acyltransferase"/>
</dbReference>
<dbReference type="GO" id="GO:0008080">
    <property type="term" value="F:N-acetyltransferase activity"/>
    <property type="evidence" value="ECO:0007669"/>
    <property type="project" value="InterPro"/>
</dbReference>
<dbReference type="PROSITE" id="PS51186">
    <property type="entry name" value="GNAT"/>
    <property type="match status" value="1"/>
</dbReference>
<dbReference type="AlphaFoldDB" id="A0A1L3MXL6"/>
<keyword evidence="1" id="KW-0808">Transferase</keyword>
<reference evidence="3 4" key="1">
    <citation type="journal article" date="2016" name="Sci. Rep.">
        <title>Complete genome sequence and transcriptomic analysis of a novel marine strain Bacillus weihaiensis reveals the mechanism of brown algae degradation.</title>
        <authorList>
            <person name="Zhu Y."/>
            <person name="Chen P."/>
            <person name="Bao Y."/>
            <person name="Men Y."/>
            <person name="Zeng Y."/>
            <person name="Yang J."/>
            <person name="Sun J."/>
            <person name="Sun Y."/>
        </authorList>
    </citation>
    <scope>NUCLEOTIDE SEQUENCE [LARGE SCALE GENOMIC DNA]</scope>
    <source>
        <strain evidence="3 4">Alg07</strain>
    </source>
</reference>
<dbReference type="CDD" id="cd04301">
    <property type="entry name" value="NAT_SF"/>
    <property type="match status" value="1"/>
</dbReference>
<dbReference type="SUPFAM" id="SSF55729">
    <property type="entry name" value="Acyl-CoA N-acyltransferases (Nat)"/>
    <property type="match status" value="1"/>
</dbReference>
<dbReference type="PANTHER" id="PTHR13947:SF37">
    <property type="entry name" value="LD18367P"/>
    <property type="match status" value="1"/>
</dbReference>
<evidence type="ECO:0000313" key="4">
    <source>
        <dbReference type="Proteomes" id="UP000181936"/>
    </source>
</evidence>
<dbReference type="Gene3D" id="3.40.630.30">
    <property type="match status" value="1"/>
</dbReference>
<dbReference type="EMBL" id="CP016020">
    <property type="protein sequence ID" value="APH07091.1"/>
    <property type="molecule type" value="Genomic_DNA"/>
</dbReference>
<evidence type="ECO:0000256" key="1">
    <source>
        <dbReference type="ARBA" id="ARBA00022679"/>
    </source>
</evidence>
<name>A0A1L3MXL6_9BACI</name>
<gene>
    <name evidence="3" type="ORF">A9C19_12530</name>
</gene>
<dbReference type="Proteomes" id="UP000181936">
    <property type="component" value="Chromosome"/>
</dbReference>
<organism evidence="3 4">
    <name type="scientific">Bacillus weihaiensis</name>
    <dbReference type="NCBI Taxonomy" id="1547283"/>
    <lineage>
        <taxon>Bacteria</taxon>
        <taxon>Bacillati</taxon>
        <taxon>Bacillota</taxon>
        <taxon>Bacilli</taxon>
        <taxon>Bacillales</taxon>
        <taxon>Bacillaceae</taxon>
        <taxon>Bacillus</taxon>
    </lineage>
</organism>
<dbReference type="PANTHER" id="PTHR13947">
    <property type="entry name" value="GNAT FAMILY N-ACETYLTRANSFERASE"/>
    <property type="match status" value="1"/>
</dbReference>
<feature type="domain" description="N-acetyltransferase" evidence="2">
    <location>
        <begin position="1"/>
        <end position="136"/>
    </location>
</feature>